<dbReference type="GeneID" id="91083609"/>
<dbReference type="SUPFAM" id="SSF56322">
    <property type="entry name" value="ADC synthase"/>
    <property type="match status" value="1"/>
</dbReference>
<reference evidence="2 3" key="1">
    <citation type="submission" date="2014-07" db="EMBL/GenBank/DDBJ databases">
        <authorList>
            <person name="McCorrison J."/>
            <person name="Sanka R."/>
            <person name="Torralba M."/>
            <person name="Gillis M."/>
            <person name="Haft D.H."/>
            <person name="Methe B."/>
            <person name="Sutton G."/>
            <person name="Nelson K.E."/>
        </authorList>
    </citation>
    <scope>NUCLEOTIDE SEQUENCE [LARGE SCALE GENOMIC DNA]</scope>
    <source>
        <strain evidence="2 3">DNF00882</strain>
    </source>
</reference>
<dbReference type="GO" id="GO:0000162">
    <property type="term" value="P:L-tryptophan biosynthetic process"/>
    <property type="evidence" value="ECO:0007669"/>
    <property type="project" value="TreeGrafter"/>
</dbReference>
<dbReference type="EC" id="2.6.1.85" evidence="2"/>
<accession>A0A096CVW8</accession>
<keyword evidence="2" id="KW-0032">Aminotransferase</keyword>
<gene>
    <name evidence="2" type="ORF">HMPREF0654_05255</name>
</gene>
<dbReference type="RefSeq" id="WP_021669345.1">
    <property type="nucleotide sequence ID" value="NZ_JRNR01000044.1"/>
</dbReference>
<dbReference type="PANTHER" id="PTHR11236:SF50">
    <property type="entry name" value="AMINODEOXYCHORISMATE SYNTHASE COMPONENT 1"/>
    <property type="match status" value="1"/>
</dbReference>
<dbReference type="PANTHER" id="PTHR11236">
    <property type="entry name" value="AMINOBENZOATE/ANTHRANILATE SYNTHASE"/>
    <property type="match status" value="1"/>
</dbReference>
<organism evidence="2 3">
    <name type="scientific">Prevotella disiens DNF00882</name>
    <dbReference type="NCBI Taxonomy" id="1401075"/>
    <lineage>
        <taxon>Bacteria</taxon>
        <taxon>Pseudomonadati</taxon>
        <taxon>Bacteroidota</taxon>
        <taxon>Bacteroidia</taxon>
        <taxon>Bacteroidales</taxon>
        <taxon>Prevotellaceae</taxon>
        <taxon>Prevotella</taxon>
    </lineage>
</organism>
<name>A0A096CVW8_9BACT</name>
<evidence type="ECO:0000259" key="1">
    <source>
        <dbReference type="Pfam" id="PF00425"/>
    </source>
</evidence>
<sequence length="328" mass="37484">MKRYNRGEAQRKMNELAQQNRPFVFIISYNQENVYIEETTHIDPNEALFAFPKFNNIPHNAVPNLDPVEWKVEVPNRQTYEKSIEHIKQNQRAGNSYLANLTCRVPIETNLSLRDIFLRSDAMYRCYVKDEFVCFSPEIFVRIDNHTIRSFPMKGTISATLPDAENQLLSNAKEAAEHATIVDLIRNDLSIVANQVRVEKYRYIDRLTTNKGEILQTSSEIAGNILPEYQNHIGDLLFALLPAGSITGAPKPRTMQIIEEAEGYNRDFYTGVMGHYADGTLDSAVMIRFIDTDHQHLYYKAGGGITAQSNNDDEYNEVVAKVYLPIIN</sequence>
<protein>
    <submittedName>
        <fullName evidence="2">Para-aminobenzoate synthase</fullName>
        <ecNumber evidence="2">2.6.1.85</ecNumber>
    </submittedName>
</protein>
<dbReference type="InterPro" id="IPR019999">
    <property type="entry name" value="Anth_synth_I-like"/>
</dbReference>
<dbReference type="InterPro" id="IPR015890">
    <property type="entry name" value="Chorismate_C"/>
</dbReference>
<dbReference type="NCBIfam" id="NF005486">
    <property type="entry name" value="PRK07093.1"/>
    <property type="match status" value="1"/>
</dbReference>
<evidence type="ECO:0000313" key="2">
    <source>
        <dbReference type="EMBL" id="KGF49419.1"/>
    </source>
</evidence>
<dbReference type="Proteomes" id="UP000029538">
    <property type="component" value="Unassembled WGS sequence"/>
</dbReference>
<dbReference type="GO" id="GO:0046820">
    <property type="term" value="F:4-amino-4-deoxychorismate synthase activity"/>
    <property type="evidence" value="ECO:0007669"/>
    <property type="project" value="UniProtKB-EC"/>
</dbReference>
<evidence type="ECO:0000313" key="3">
    <source>
        <dbReference type="Proteomes" id="UP000029538"/>
    </source>
</evidence>
<dbReference type="AlphaFoldDB" id="A0A096CVW8"/>
<comment type="caution">
    <text evidence="2">The sequence shown here is derived from an EMBL/GenBank/DDBJ whole genome shotgun (WGS) entry which is preliminary data.</text>
</comment>
<dbReference type="InterPro" id="IPR005801">
    <property type="entry name" value="ADC_synthase"/>
</dbReference>
<dbReference type="Gene3D" id="3.60.120.10">
    <property type="entry name" value="Anthranilate synthase"/>
    <property type="match status" value="1"/>
</dbReference>
<proteinExistence type="predicted"/>
<dbReference type="PRINTS" id="PR00095">
    <property type="entry name" value="ANTSNTHASEI"/>
</dbReference>
<feature type="domain" description="Chorismate-utilising enzyme C-terminal" evidence="1">
    <location>
        <begin position="77"/>
        <end position="321"/>
    </location>
</feature>
<dbReference type="EMBL" id="JRNR01000044">
    <property type="protein sequence ID" value="KGF49419.1"/>
    <property type="molecule type" value="Genomic_DNA"/>
</dbReference>
<keyword evidence="2" id="KW-0808">Transferase</keyword>
<dbReference type="Pfam" id="PF00425">
    <property type="entry name" value="Chorismate_bind"/>
    <property type="match status" value="1"/>
</dbReference>